<protein>
    <submittedName>
        <fullName evidence="2">Uncharacterized protein</fullName>
    </submittedName>
</protein>
<evidence type="ECO:0000256" key="1">
    <source>
        <dbReference type="SAM" id="MobiDB-lite"/>
    </source>
</evidence>
<feature type="non-terminal residue" evidence="2">
    <location>
        <position position="1"/>
    </location>
</feature>
<name>A0A699TRK9_TANCI</name>
<reference evidence="2" key="1">
    <citation type="journal article" date="2019" name="Sci. Rep.">
        <title>Draft genome of Tanacetum cinerariifolium, the natural source of mosquito coil.</title>
        <authorList>
            <person name="Yamashiro T."/>
            <person name="Shiraishi A."/>
            <person name="Satake H."/>
            <person name="Nakayama K."/>
        </authorList>
    </citation>
    <scope>NUCLEOTIDE SEQUENCE</scope>
</reference>
<accession>A0A699TRK9</accession>
<sequence>PADGAVAAGPGPAPAAGQHPRPARIPAIANPAGVTQAAAAGFAHYRAS</sequence>
<gene>
    <name evidence="2" type="ORF">Tci_883798</name>
</gene>
<proteinExistence type="predicted"/>
<feature type="region of interest" description="Disordered" evidence="1">
    <location>
        <begin position="1"/>
        <end position="26"/>
    </location>
</feature>
<comment type="caution">
    <text evidence="2">The sequence shown here is derived from an EMBL/GenBank/DDBJ whole genome shotgun (WGS) entry which is preliminary data.</text>
</comment>
<dbReference type="EMBL" id="BKCJ011261635">
    <property type="protein sequence ID" value="GFD11829.1"/>
    <property type="molecule type" value="Genomic_DNA"/>
</dbReference>
<organism evidence="2">
    <name type="scientific">Tanacetum cinerariifolium</name>
    <name type="common">Dalmatian daisy</name>
    <name type="synonym">Chrysanthemum cinerariifolium</name>
    <dbReference type="NCBI Taxonomy" id="118510"/>
    <lineage>
        <taxon>Eukaryota</taxon>
        <taxon>Viridiplantae</taxon>
        <taxon>Streptophyta</taxon>
        <taxon>Embryophyta</taxon>
        <taxon>Tracheophyta</taxon>
        <taxon>Spermatophyta</taxon>
        <taxon>Magnoliopsida</taxon>
        <taxon>eudicotyledons</taxon>
        <taxon>Gunneridae</taxon>
        <taxon>Pentapetalae</taxon>
        <taxon>asterids</taxon>
        <taxon>campanulids</taxon>
        <taxon>Asterales</taxon>
        <taxon>Asteraceae</taxon>
        <taxon>Asteroideae</taxon>
        <taxon>Anthemideae</taxon>
        <taxon>Anthemidinae</taxon>
        <taxon>Tanacetum</taxon>
    </lineage>
</organism>
<dbReference type="AlphaFoldDB" id="A0A699TRK9"/>
<evidence type="ECO:0000313" key="2">
    <source>
        <dbReference type="EMBL" id="GFD11829.1"/>
    </source>
</evidence>